<dbReference type="HAMAP" id="MF_01894">
    <property type="entry name" value="Smc_prok"/>
    <property type="match status" value="1"/>
</dbReference>
<feature type="coiled-coil region" evidence="6">
    <location>
        <begin position="305"/>
        <end position="339"/>
    </location>
</feature>
<evidence type="ECO:0000256" key="5">
    <source>
        <dbReference type="ARBA" id="ARBA00023125"/>
    </source>
</evidence>
<comment type="function">
    <text evidence="6">Required for chromosome condensation and partitioning.</text>
</comment>
<dbReference type="SUPFAM" id="SSF75553">
    <property type="entry name" value="Smc hinge domain"/>
    <property type="match status" value="1"/>
</dbReference>
<keyword evidence="3 6" id="KW-0067">ATP-binding</keyword>
<accession>A0A2V2MSH7</accession>
<feature type="coiled-coil region" evidence="6">
    <location>
        <begin position="699"/>
        <end position="934"/>
    </location>
</feature>
<comment type="domain">
    <text evidence="6">Contains large globular domains required for ATP hydrolysis at each terminus and a third globular domain forming a flexible hinge near the middle of the molecule. These domains are separated by coiled-coil structures.</text>
</comment>
<sequence>MSFPSLLWCKGLHITQLEIDNFKSFGRKTKIPFLPGFTIISGPNGSGKSNIIDCILFALALSSSRHLRAERLTDLLNLNSDRNIAEVEITFSDGTIIKRRIKRTENTYYNYLYLNGRSCRQGELLDFLAGHGIVPHGYNVVMQGDINRIIEMSDTERRKIIDEIAGVAEFDTKKDLALGELSQVKDRISEESVHLEELTLRLKQLEKQKEQAVQYRTLQDELKNLTRCLSAARLATKKKDQDALIQAISEEKSQVTQIEGDISWKSHERDFVKEEIGAIDQKITAKTGSEYMALVSRIAEAKAAIDSLHRSIDRAGRDRDEANKRLSELFAGVKRQEERAGARDSELRSLMIDRTNLSMTTSVVQKEFDRISQTITRETKGLEEDETQLESLRMKIHDARDLRGELLHQQDILIERSRMRNAESDRLTSRIIAIEKELVIKNEDVAALKNAFDRLNEEKREYDRRMGTYDTALYTKREEHERILRQIRDLKIEIGKKEAQQQVQGRYSRAMEAVMGMEGVCGTIGDLASCRPEHATAMNIAAGGKIHFVVVENDQIAAEAIRYLQENKLGRVTFLPLNKIRSKPLPPLPSGNDIIGFAISLLDYDPKFDVAFRVVLGSTLVVDSLEHARKRIGTFRMVTPDGSLVEPSGSMTGGSVRKESGGFGSSSVDEVKELSARLSMITTEEQILAGELSVQTGERDETQKRRLELESAIVRAKGQIESAESAVTSLISEMDSLKTQRSNAGIGEPCGVDELAAAEKAIEEKNEEISRLQKQVEEISVRLSDTGIPLLYEQREESQRQIEEVQRRLRNKEQEIAEIRLELSFAQKKVDEERQQMERVREQIKRYDDEIEAWKSEIGSKENEIKDAEQTVAQFSQEIEGLRTERASLSQKADAFDAEVREFVGKMDRILLKIESMDEKLLLINADIKSLSEEAGDSVTSLTEQEIDERIETTSVSIGKLGDVNMRAIEEYEQVHAVVSERMSRIEVLEREMSDIKDRIEFFSRKKFEAFNEAFQEIDKNFREIFSRLTMGTGELKLENPEDPFTGGLSFAVQPRDKKVHHLTALSGGEKSLTTLAFIFSIQKAIPAPFYAFDEVDMNLDGSNVVRIAEMIRELSHTSQFINISLRKPMIDAADRILGVTIRPDKTTLVTGVSMDDS</sequence>
<dbReference type="InterPro" id="IPR036277">
    <property type="entry name" value="SMC_hinge_sf"/>
</dbReference>
<evidence type="ECO:0000256" key="6">
    <source>
        <dbReference type="HAMAP-Rule" id="MF_01894"/>
    </source>
</evidence>
<gene>
    <name evidence="6 9" type="primary">smc</name>
    <name evidence="9" type="ORF">DLD82_13625</name>
</gene>
<evidence type="ECO:0000259" key="8">
    <source>
        <dbReference type="SMART" id="SM00968"/>
    </source>
</evidence>
<dbReference type="GO" id="GO:0006260">
    <property type="term" value="P:DNA replication"/>
    <property type="evidence" value="ECO:0007669"/>
    <property type="project" value="UniProtKB-UniRule"/>
</dbReference>
<dbReference type="InterPro" id="IPR003395">
    <property type="entry name" value="RecF/RecN/SMC_N"/>
</dbReference>
<dbReference type="EMBL" id="QGMZ01000031">
    <property type="protein sequence ID" value="PWR71194.1"/>
    <property type="molecule type" value="Genomic_DNA"/>
</dbReference>
<evidence type="ECO:0000313" key="9">
    <source>
        <dbReference type="EMBL" id="PWR71194.1"/>
    </source>
</evidence>
<evidence type="ECO:0000256" key="7">
    <source>
        <dbReference type="SAM" id="MobiDB-lite"/>
    </source>
</evidence>
<feature type="region of interest" description="Disordered" evidence="7">
    <location>
        <begin position="643"/>
        <end position="664"/>
    </location>
</feature>
<protein>
    <recommendedName>
        <fullName evidence="6">Chromosome partition protein Smc</fullName>
    </recommendedName>
</protein>
<dbReference type="GO" id="GO:0005524">
    <property type="term" value="F:ATP binding"/>
    <property type="evidence" value="ECO:0007669"/>
    <property type="project" value="UniProtKB-UniRule"/>
</dbReference>
<dbReference type="GO" id="GO:0007059">
    <property type="term" value="P:chromosome segregation"/>
    <property type="evidence" value="ECO:0007669"/>
    <property type="project" value="UniProtKB-UniRule"/>
</dbReference>
<dbReference type="Gene3D" id="1.10.287.1490">
    <property type="match status" value="2"/>
</dbReference>
<dbReference type="PANTHER" id="PTHR43977">
    <property type="entry name" value="STRUCTURAL MAINTENANCE OF CHROMOSOMES PROTEIN 3"/>
    <property type="match status" value="1"/>
</dbReference>
<dbReference type="InterPro" id="IPR024704">
    <property type="entry name" value="SMC"/>
</dbReference>
<evidence type="ECO:0000256" key="4">
    <source>
        <dbReference type="ARBA" id="ARBA00023054"/>
    </source>
</evidence>
<dbReference type="GO" id="GO:0007062">
    <property type="term" value="P:sister chromatid cohesion"/>
    <property type="evidence" value="ECO:0007669"/>
    <property type="project" value="InterPro"/>
</dbReference>
<comment type="subcellular location">
    <subcellularLocation>
        <location evidence="6">Cytoplasm</location>
    </subcellularLocation>
</comment>
<dbReference type="GO" id="GO:0016887">
    <property type="term" value="F:ATP hydrolysis activity"/>
    <property type="evidence" value="ECO:0007669"/>
    <property type="project" value="InterPro"/>
</dbReference>
<evidence type="ECO:0000256" key="2">
    <source>
        <dbReference type="ARBA" id="ARBA00022741"/>
    </source>
</evidence>
<feature type="coiled-coil region" evidence="6">
    <location>
        <begin position="188"/>
        <end position="225"/>
    </location>
</feature>
<keyword evidence="1 6" id="KW-0963">Cytoplasm</keyword>
<dbReference type="GO" id="GO:0030261">
    <property type="term" value="P:chromosome condensation"/>
    <property type="evidence" value="ECO:0007669"/>
    <property type="project" value="InterPro"/>
</dbReference>
<comment type="caution">
    <text evidence="9">The sequence shown here is derived from an EMBL/GenBank/DDBJ whole genome shotgun (WGS) entry which is preliminary data.</text>
</comment>
<dbReference type="InterPro" id="IPR011890">
    <property type="entry name" value="SMC_prok"/>
</dbReference>
<keyword evidence="2 6" id="KW-0547">Nucleotide-binding</keyword>
<feature type="binding site" evidence="6">
    <location>
        <begin position="43"/>
        <end position="50"/>
    </location>
    <ligand>
        <name>ATP</name>
        <dbReference type="ChEBI" id="CHEBI:30616"/>
    </ligand>
</feature>
<feature type="coiled-coil region" evidence="6">
    <location>
        <begin position="438"/>
        <end position="500"/>
    </location>
</feature>
<dbReference type="Gene3D" id="3.40.50.300">
    <property type="entry name" value="P-loop containing nucleotide triphosphate hydrolases"/>
    <property type="match status" value="2"/>
</dbReference>
<proteinExistence type="inferred from homology"/>
<dbReference type="Pfam" id="PF02463">
    <property type="entry name" value="SMC_N"/>
    <property type="match status" value="1"/>
</dbReference>
<dbReference type="InterPro" id="IPR027417">
    <property type="entry name" value="P-loop_NTPase"/>
</dbReference>
<name>A0A2V2MSH7_9EURY</name>
<keyword evidence="5 6" id="KW-0238">DNA-binding</keyword>
<comment type="similarity">
    <text evidence="6">Belongs to the SMC family.</text>
</comment>
<dbReference type="InterPro" id="IPR010935">
    <property type="entry name" value="SMC_hinge"/>
</dbReference>
<keyword evidence="4 6" id="KW-0175">Coiled coil</keyword>
<dbReference type="AlphaFoldDB" id="A0A2V2MSH7"/>
<dbReference type="GO" id="GO:0003677">
    <property type="term" value="F:DNA binding"/>
    <property type="evidence" value="ECO:0007669"/>
    <property type="project" value="UniProtKB-UniRule"/>
</dbReference>
<dbReference type="Gene3D" id="3.30.70.1620">
    <property type="match status" value="1"/>
</dbReference>
<keyword evidence="10" id="KW-1185">Reference proteome</keyword>
<dbReference type="SUPFAM" id="SSF52540">
    <property type="entry name" value="P-loop containing nucleoside triphosphate hydrolases"/>
    <property type="match status" value="1"/>
</dbReference>
<dbReference type="Gene3D" id="1.20.1060.20">
    <property type="match status" value="1"/>
</dbReference>
<dbReference type="Proteomes" id="UP000245934">
    <property type="component" value="Unassembled WGS sequence"/>
</dbReference>
<reference evidence="9 10" key="1">
    <citation type="submission" date="2018-05" db="EMBL/GenBank/DDBJ databases">
        <title>Draft genome of Methanospirillum stamsii Pt1.</title>
        <authorList>
            <person name="Dueholm M.S."/>
            <person name="Nielsen P.H."/>
            <person name="Bakmann L.F."/>
            <person name="Otzen D.E."/>
        </authorList>
    </citation>
    <scope>NUCLEOTIDE SEQUENCE [LARGE SCALE GENOMIC DNA]</scope>
    <source>
        <strain evidence="9 10">Pt1</strain>
    </source>
</reference>
<dbReference type="SMART" id="SM00968">
    <property type="entry name" value="SMC_hinge"/>
    <property type="match status" value="1"/>
</dbReference>
<comment type="subunit">
    <text evidence="6">Homodimer.</text>
</comment>
<evidence type="ECO:0000256" key="3">
    <source>
        <dbReference type="ARBA" id="ARBA00022840"/>
    </source>
</evidence>
<dbReference type="GO" id="GO:0005737">
    <property type="term" value="C:cytoplasm"/>
    <property type="evidence" value="ECO:0007669"/>
    <property type="project" value="UniProtKB-SubCell"/>
</dbReference>
<dbReference type="NCBIfam" id="TIGR02169">
    <property type="entry name" value="SMC_prok_A"/>
    <property type="match status" value="1"/>
</dbReference>
<evidence type="ECO:0000256" key="1">
    <source>
        <dbReference type="ARBA" id="ARBA00022490"/>
    </source>
</evidence>
<dbReference type="GO" id="GO:0005694">
    <property type="term" value="C:chromosome"/>
    <property type="evidence" value="ECO:0007669"/>
    <property type="project" value="InterPro"/>
</dbReference>
<dbReference type="Pfam" id="PF06470">
    <property type="entry name" value="SMC_hinge"/>
    <property type="match status" value="1"/>
</dbReference>
<feature type="domain" description="SMC hinge" evidence="8">
    <location>
        <begin position="518"/>
        <end position="632"/>
    </location>
</feature>
<evidence type="ECO:0000313" key="10">
    <source>
        <dbReference type="Proteomes" id="UP000245934"/>
    </source>
</evidence>
<organism evidence="9 10">
    <name type="scientific">Methanospirillum stamsii</name>
    <dbReference type="NCBI Taxonomy" id="1277351"/>
    <lineage>
        <taxon>Archaea</taxon>
        <taxon>Methanobacteriati</taxon>
        <taxon>Methanobacteriota</taxon>
        <taxon>Stenosarchaea group</taxon>
        <taxon>Methanomicrobia</taxon>
        <taxon>Methanomicrobiales</taxon>
        <taxon>Methanospirillaceae</taxon>
        <taxon>Methanospirillum</taxon>
    </lineage>
</organism>
<dbReference type="PIRSF" id="PIRSF005719">
    <property type="entry name" value="SMC"/>
    <property type="match status" value="1"/>
</dbReference>